<evidence type="ECO:0000313" key="1">
    <source>
        <dbReference type="EMBL" id="MBX71656.1"/>
    </source>
</evidence>
<protein>
    <submittedName>
        <fullName evidence="1">Uncharacterized protein</fullName>
    </submittedName>
</protein>
<accession>A0A2P2QXD2</accession>
<reference evidence="1" key="1">
    <citation type="submission" date="2018-02" db="EMBL/GenBank/DDBJ databases">
        <title>Rhizophora mucronata_Transcriptome.</title>
        <authorList>
            <person name="Meera S.P."/>
            <person name="Sreeshan A."/>
            <person name="Augustine A."/>
        </authorList>
    </citation>
    <scope>NUCLEOTIDE SEQUENCE</scope>
    <source>
        <tissue evidence="1">Leaf</tissue>
    </source>
</reference>
<dbReference type="EMBL" id="GGEC01091172">
    <property type="protein sequence ID" value="MBX71656.1"/>
    <property type="molecule type" value="Transcribed_RNA"/>
</dbReference>
<dbReference type="AlphaFoldDB" id="A0A2P2QXD2"/>
<proteinExistence type="predicted"/>
<sequence length="49" mass="5850">MTDSCISNIHIAKGQLRLWQCYEIQWVVHFRILAQVYTKSFFYAVLQSI</sequence>
<organism evidence="1">
    <name type="scientific">Rhizophora mucronata</name>
    <name type="common">Asiatic mangrove</name>
    <dbReference type="NCBI Taxonomy" id="61149"/>
    <lineage>
        <taxon>Eukaryota</taxon>
        <taxon>Viridiplantae</taxon>
        <taxon>Streptophyta</taxon>
        <taxon>Embryophyta</taxon>
        <taxon>Tracheophyta</taxon>
        <taxon>Spermatophyta</taxon>
        <taxon>Magnoliopsida</taxon>
        <taxon>eudicotyledons</taxon>
        <taxon>Gunneridae</taxon>
        <taxon>Pentapetalae</taxon>
        <taxon>rosids</taxon>
        <taxon>fabids</taxon>
        <taxon>Malpighiales</taxon>
        <taxon>Rhizophoraceae</taxon>
        <taxon>Rhizophora</taxon>
    </lineage>
</organism>
<name>A0A2P2QXD2_RHIMU</name>